<dbReference type="AlphaFoldDB" id="A0A1H3EE44"/>
<evidence type="ECO:0000313" key="3">
    <source>
        <dbReference type="Proteomes" id="UP000198539"/>
    </source>
</evidence>
<keyword evidence="3" id="KW-1185">Reference proteome</keyword>
<gene>
    <name evidence="2" type="ORF">SAMN04488238_12028</name>
</gene>
<dbReference type="EMBL" id="FNOM01000020">
    <property type="protein sequence ID" value="SDX77012.1"/>
    <property type="molecule type" value="Genomic_DNA"/>
</dbReference>
<name>A0A1H3EE44_9RHOB</name>
<accession>A0A1H3EE44</accession>
<sequence length="42" mass="4712">MFSISGFPSGTRRMSGHKPTKRIGFGECRAVRTLRSSHSFQI</sequence>
<protein>
    <submittedName>
        <fullName evidence="2">Uncharacterized protein</fullName>
    </submittedName>
</protein>
<evidence type="ECO:0000313" key="2">
    <source>
        <dbReference type="EMBL" id="SDX77012.1"/>
    </source>
</evidence>
<evidence type="ECO:0000256" key="1">
    <source>
        <dbReference type="SAM" id="MobiDB-lite"/>
    </source>
</evidence>
<dbReference type="Proteomes" id="UP000198539">
    <property type="component" value="Unassembled WGS sequence"/>
</dbReference>
<proteinExistence type="predicted"/>
<reference evidence="2 3" key="1">
    <citation type="submission" date="2016-10" db="EMBL/GenBank/DDBJ databases">
        <authorList>
            <person name="de Groot N.N."/>
        </authorList>
    </citation>
    <scope>NUCLEOTIDE SEQUENCE [LARGE SCALE GENOMIC DNA]</scope>
    <source>
        <strain evidence="2 3">CGMCC 1.8894</strain>
    </source>
</reference>
<feature type="region of interest" description="Disordered" evidence="1">
    <location>
        <begin position="1"/>
        <end position="23"/>
    </location>
</feature>
<organism evidence="2 3">
    <name type="scientific">Roseicitreum antarcticum</name>
    <dbReference type="NCBI Taxonomy" id="564137"/>
    <lineage>
        <taxon>Bacteria</taxon>
        <taxon>Pseudomonadati</taxon>
        <taxon>Pseudomonadota</taxon>
        <taxon>Alphaproteobacteria</taxon>
        <taxon>Rhodobacterales</taxon>
        <taxon>Paracoccaceae</taxon>
        <taxon>Roseicitreum</taxon>
    </lineage>
</organism>